<gene>
    <name evidence="1" type="ORF">Ocin01_17955</name>
</gene>
<comment type="caution">
    <text evidence="1">The sequence shown here is derived from an EMBL/GenBank/DDBJ whole genome shotgun (WGS) entry which is preliminary data.</text>
</comment>
<dbReference type="AlphaFoldDB" id="A0A1D2M6X3"/>
<protein>
    <submittedName>
        <fullName evidence="1">Uncharacterized protein</fullName>
    </submittedName>
</protein>
<accession>A0A1D2M6X3</accession>
<organism evidence="1 2">
    <name type="scientific">Orchesella cincta</name>
    <name type="common">Springtail</name>
    <name type="synonym">Podura cincta</name>
    <dbReference type="NCBI Taxonomy" id="48709"/>
    <lineage>
        <taxon>Eukaryota</taxon>
        <taxon>Metazoa</taxon>
        <taxon>Ecdysozoa</taxon>
        <taxon>Arthropoda</taxon>
        <taxon>Hexapoda</taxon>
        <taxon>Collembola</taxon>
        <taxon>Entomobryomorpha</taxon>
        <taxon>Entomobryoidea</taxon>
        <taxon>Orchesellidae</taxon>
        <taxon>Orchesellinae</taxon>
        <taxon>Orchesella</taxon>
    </lineage>
</organism>
<dbReference type="Proteomes" id="UP000094527">
    <property type="component" value="Unassembled WGS sequence"/>
</dbReference>
<dbReference type="EMBL" id="LJIJ01003274">
    <property type="protein sequence ID" value="ODM88727.1"/>
    <property type="molecule type" value="Genomic_DNA"/>
</dbReference>
<name>A0A1D2M6X3_ORCCI</name>
<proteinExistence type="predicted"/>
<sequence length="91" mass="10308">MLEYYSNNPLESPLLTLKPVLENGKIVFLLKGLQGSSLEIPTPETTVKLGIHDIYELTKRLKVGEGNLEYAEEVSMDRLVVPLLLKYLLKH</sequence>
<evidence type="ECO:0000313" key="1">
    <source>
        <dbReference type="EMBL" id="ODM88727.1"/>
    </source>
</evidence>
<evidence type="ECO:0000313" key="2">
    <source>
        <dbReference type="Proteomes" id="UP000094527"/>
    </source>
</evidence>
<reference evidence="1 2" key="1">
    <citation type="journal article" date="2016" name="Genome Biol. Evol.">
        <title>Gene Family Evolution Reflects Adaptation to Soil Environmental Stressors in the Genome of the Collembolan Orchesella cincta.</title>
        <authorList>
            <person name="Faddeeva-Vakhrusheva A."/>
            <person name="Derks M.F."/>
            <person name="Anvar S.Y."/>
            <person name="Agamennone V."/>
            <person name="Suring W."/>
            <person name="Smit S."/>
            <person name="van Straalen N.M."/>
            <person name="Roelofs D."/>
        </authorList>
    </citation>
    <scope>NUCLEOTIDE SEQUENCE [LARGE SCALE GENOMIC DNA]</scope>
    <source>
        <tissue evidence="1">Mixed pool</tissue>
    </source>
</reference>
<keyword evidence="2" id="KW-1185">Reference proteome</keyword>